<evidence type="ECO:0000256" key="3">
    <source>
        <dbReference type="ARBA" id="ARBA00023002"/>
    </source>
</evidence>
<dbReference type="KEGG" id="moj:D7D94_02225"/>
<evidence type="ECO:0000256" key="2">
    <source>
        <dbReference type="ARBA" id="ARBA00022723"/>
    </source>
</evidence>
<dbReference type="SUPFAM" id="SSF50022">
    <property type="entry name" value="ISP domain"/>
    <property type="match status" value="1"/>
</dbReference>
<keyword evidence="3" id="KW-0560">Oxidoreductase</keyword>
<dbReference type="PROSITE" id="PS51300">
    <property type="entry name" value="NIRD"/>
    <property type="match status" value="1"/>
</dbReference>
<dbReference type="Proteomes" id="UP000422989">
    <property type="component" value="Chromosome"/>
</dbReference>
<keyword evidence="5" id="KW-0411">Iron-sulfur</keyword>
<evidence type="ECO:0000256" key="1">
    <source>
        <dbReference type="ARBA" id="ARBA00022714"/>
    </source>
</evidence>
<name>A0A6I6DR90_9MICO</name>
<keyword evidence="6" id="KW-0534">Nitrate assimilation</keyword>
<keyword evidence="1" id="KW-0001">2Fe-2S</keyword>
<dbReference type="GO" id="GO:0042128">
    <property type="term" value="P:nitrate assimilation"/>
    <property type="evidence" value="ECO:0007669"/>
    <property type="project" value="UniProtKB-KW"/>
</dbReference>
<keyword evidence="2" id="KW-0479">Metal-binding</keyword>
<dbReference type="GO" id="GO:0016705">
    <property type="term" value="F:oxidoreductase activity, acting on paired donors, with incorporation or reduction of molecular oxygen"/>
    <property type="evidence" value="ECO:0007669"/>
    <property type="project" value="UniProtKB-ARBA"/>
</dbReference>
<dbReference type="InterPro" id="IPR012748">
    <property type="entry name" value="Rieske-like_NirD"/>
</dbReference>
<dbReference type="RefSeq" id="WP_156241026.1">
    <property type="nucleotide sequence ID" value="NZ_BAAAZL010000002.1"/>
</dbReference>
<dbReference type="NCBIfam" id="TIGR02378">
    <property type="entry name" value="nirD_assim_sml"/>
    <property type="match status" value="1"/>
</dbReference>
<dbReference type="GO" id="GO:0046872">
    <property type="term" value="F:metal ion binding"/>
    <property type="evidence" value="ECO:0007669"/>
    <property type="project" value="UniProtKB-KW"/>
</dbReference>
<protein>
    <submittedName>
        <fullName evidence="8">Nitrite reductase (NAD(P)H) small subunit</fullName>
    </submittedName>
</protein>
<dbReference type="Gene3D" id="2.102.10.10">
    <property type="entry name" value="Rieske [2Fe-2S] iron-sulphur domain"/>
    <property type="match status" value="1"/>
</dbReference>
<feature type="domain" description="Rieske" evidence="7">
    <location>
        <begin position="18"/>
        <end position="121"/>
    </location>
</feature>
<sequence length="128" mass="13758">MTLLDAVEAAAEERAGWIEVCALADLEVERGRAALIGDTQVALFLLHGGRVHAVANRDPYSGAHVISRGIVGTRHDAPTVASPMYKQVFDLRTGACLDAQGKEPSALRVWPAAVSDDGRVLIQWKDAR</sequence>
<dbReference type="InterPro" id="IPR017881">
    <property type="entry name" value="NirD"/>
</dbReference>
<dbReference type="AlphaFoldDB" id="A0A6I6DR90"/>
<evidence type="ECO:0000313" key="9">
    <source>
        <dbReference type="Proteomes" id="UP000422989"/>
    </source>
</evidence>
<evidence type="ECO:0000313" key="8">
    <source>
        <dbReference type="EMBL" id="QGU26626.1"/>
    </source>
</evidence>
<dbReference type="PANTHER" id="PTHR40562:SF1">
    <property type="entry name" value="NITRITE REDUCTASE (NADH) SMALL SUBUNIT"/>
    <property type="match status" value="1"/>
</dbReference>
<dbReference type="InterPro" id="IPR017941">
    <property type="entry name" value="Rieske_2Fe-2S"/>
</dbReference>
<dbReference type="GO" id="GO:0051537">
    <property type="term" value="F:2 iron, 2 sulfur cluster binding"/>
    <property type="evidence" value="ECO:0007669"/>
    <property type="project" value="UniProtKB-KW"/>
</dbReference>
<evidence type="ECO:0000256" key="5">
    <source>
        <dbReference type="ARBA" id="ARBA00023014"/>
    </source>
</evidence>
<dbReference type="GO" id="GO:0004497">
    <property type="term" value="F:monooxygenase activity"/>
    <property type="evidence" value="ECO:0007669"/>
    <property type="project" value="UniProtKB-ARBA"/>
</dbReference>
<dbReference type="OrthoDB" id="3213360at2"/>
<dbReference type="EMBL" id="CP032550">
    <property type="protein sequence ID" value="QGU26626.1"/>
    <property type="molecule type" value="Genomic_DNA"/>
</dbReference>
<proteinExistence type="predicted"/>
<gene>
    <name evidence="8" type="primary">nirD</name>
    <name evidence="8" type="ORF">D7D94_02225</name>
</gene>
<evidence type="ECO:0000256" key="6">
    <source>
        <dbReference type="ARBA" id="ARBA00023063"/>
    </source>
</evidence>
<keyword evidence="9" id="KW-1185">Reference proteome</keyword>
<accession>A0A6I6DR90</accession>
<dbReference type="PROSITE" id="PS51296">
    <property type="entry name" value="RIESKE"/>
    <property type="match status" value="1"/>
</dbReference>
<dbReference type="GO" id="GO:0008942">
    <property type="term" value="F:nitrite reductase [NAD(P)H] activity"/>
    <property type="evidence" value="ECO:0007669"/>
    <property type="project" value="InterPro"/>
</dbReference>
<dbReference type="Pfam" id="PF13806">
    <property type="entry name" value="Rieske_2"/>
    <property type="match status" value="1"/>
</dbReference>
<dbReference type="InterPro" id="IPR036922">
    <property type="entry name" value="Rieske_2Fe-2S_sf"/>
</dbReference>
<evidence type="ECO:0000256" key="4">
    <source>
        <dbReference type="ARBA" id="ARBA00023004"/>
    </source>
</evidence>
<evidence type="ECO:0000259" key="7">
    <source>
        <dbReference type="PROSITE" id="PS51296"/>
    </source>
</evidence>
<reference evidence="8 9" key="1">
    <citation type="submission" date="2018-09" db="EMBL/GenBank/DDBJ databases">
        <title>Whole genome sequencing of Microbacterium oryzae strain MB-10T.</title>
        <authorList>
            <person name="Das S.K."/>
        </authorList>
    </citation>
    <scope>NUCLEOTIDE SEQUENCE [LARGE SCALE GENOMIC DNA]</scope>
    <source>
        <strain evidence="8 9">MB-10</strain>
    </source>
</reference>
<dbReference type="CDD" id="cd03529">
    <property type="entry name" value="Rieske_NirD"/>
    <property type="match status" value="1"/>
</dbReference>
<dbReference type="PANTHER" id="PTHR40562">
    <property type="match status" value="1"/>
</dbReference>
<organism evidence="8 9">
    <name type="scientific">Microbacterium oryzae</name>
    <dbReference type="NCBI Taxonomy" id="743009"/>
    <lineage>
        <taxon>Bacteria</taxon>
        <taxon>Bacillati</taxon>
        <taxon>Actinomycetota</taxon>
        <taxon>Actinomycetes</taxon>
        <taxon>Micrococcales</taxon>
        <taxon>Microbacteriaceae</taxon>
        <taxon>Microbacterium</taxon>
    </lineage>
</organism>
<keyword evidence="4" id="KW-0408">Iron</keyword>